<feature type="domain" description="Ig-like" evidence="17">
    <location>
        <begin position="4204"/>
        <end position="4286"/>
    </location>
</feature>
<dbReference type="Pfam" id="PF00041">
    <property type="entry name" value="fn3"/>
    <property type="match status" value="2"/>
</dbReference>
<accession>A0A803VK92</accession>
<dbReference type="PROSITE" id="PS50010">
    <property type="entry name" value="DH_2"/>
    <property type="match status" value="1"/>
</dbReference>
<feature type="domain" description="Ig-like" evidence="17">
    <location>
        <begin position="3239"/>
        <end position="3323"/>
    </location>
</feature>
<dbReference type="FunFam" id="2.60.40.10:FF:000050">
    <property type="entry name" value="Titin isoform B"/>
    <property type="match status" value="3"/>
</dbReference>
<dbReference type="FunFam" id="2.60.40.10:FF:000032">
    <property type="entry name" value="palladin isoform X1"/>
    <property type="match status" value="2"/>
</dbReference>
<feature type="domain" description="Fibronectin type-III" evidence="18">
    <location>
        <begin position="520"/>
        <end position="615"/>
    </location>
</feature>
<dbReference type="GeneTree" id="ENSGT00940000154756"/>
<dbReference type="GO" id="GO:0055013">
    <property type="term" value="P:cardiac muscle cell development"/>
    <property type="evidence" value="ECO:0007669"/>
    <property type="project" value="UniProtKB-ARBA"/>
</dbReference>
<dbReference type="InterPro" id="IPR035526">
    <property type="entry name" value="Obscurin_SH3"/>
</dbReference>
<feature type="domain" description="Ig-like" evidence="17">
    <location>
        <begin position="1963"/>
        <end position="2050"/>
    </location>
</feature>
<evidence type="ECO:0000256" key="4">
    <source>
        <dbReference type="ARBA" id="ARBA00022443"/>
    </source>
</evidence>
<keyword evidence="12" id="KW-0175">Coiled coil</keyword>
<feature type="domain" description="Ig-like" evidence="17">
    <location>
        <begin position="6252"/>
        <end position="6330"/>
    </location>
</feature>
<evidence type="ECO:0000256" key="13">
    <source>
        <dbReference type="SAM" id="MobiDB-lite"/>
    </source>
</evidence>
<evidence type="ECO:0000256" key="12">
    <source>
        <dbReference type="SAM" id="Coils"/>
    </source>
</evidence>
<feature type="domain" description="Ig-like" evidence="17">
    <location>
        <begin position="2715"/>
        <end position="2799"/>
    </location>
</feature>
<evidence type="ECO:0000256" key="11">
    <source>
        <dbReference type="PROSITE-ProRule" id="PRU00192"/>
    </source>
</evidence>
<feature type="domain" description="Ig-like" evidence="17">
    <location>
        <begin position="3939"/>
        <end position="4020"/>
    </location>
</feature>
<feature type="coiled-coil region" evidence="12">
    <location>
        <begin position="5980"/>
        <end position="6007"/>
    </location>
</feature>
<dbReference type="SUPFAM" id="SSF50044">
    <property type="entry name" value="SH3-domain"/>
    <property type="match status" value="1"/>
</dbReference>
<keyword evidence="5" id="KW-0963">Cytoplasm</keyword>
<dbReference type="GO" id="GO:0005634">
    <property type="term" value="C:nucleus"/>
    <property type="evidence" value="ECO:0007669"/>
    <property type="project" value="UniProtKB-SubCell"/>
</dbReference>
<dbReference type="SMART" id="SM00233">
    <property type="entry name" value="PH"/>
    <property type="match status" value="1"/>
</dbReference>
<feature type="compositionally biased region" description="Low complexity" evidence="13">
    <location>
        <begin position="5723"/>
        <end position="5732"/>
    </location>
</feature>
<evidence type="ECO:0000259" key="15">
    <source>
        <dbReference type="PROSITE" id="PS50003"/>
    </source>
</evidence>
<dbReference type="InterPro" id="IPR013106">
    <property type="entry name" value="Ig_V-set"/>
</dbReference>
<dbReference type="CDD" id="cd23767">
    <property type="entry name" value="IQCD"/>
    <property type="match status" value="1"/>
</dbReference>
<feature type="domain" description="Ig-like" evidence="17">
    <location>
        <begin position="110"/>
        <end position="203"/>
    </location>
</feature>
<feature type="domain" description="Ig-like" evidence="17">
    <location>
        <begin position="719"/>
        <end position="787"/>
    </location>
</feature>
<dbReference type="PROSITE" id="PS50835">
    <property type="entry name" value="IG_LIKE"/>
    <property type="match status" value="43"/>
</dbReference>
<dbReference type="FunFam" id="2.60.40.10:FF:000380">
    <property type="entry name" value="obscurin isoform X3"/>
    <property type="match status" value="1"/>
</dbReference>
<dbReference type="PROSITE" id="PS50002">
    <property type="entry name" value="SH3"/>
    <property type="match status" value="1"/>
</dbReference>
<feature type="domain" description="Ig-like" evidence="17">
    <location>
        <begin position="3073"/>
        <end position="3144"/>
    </location>
</feature>
<dbReference type="SMART" id="SM00060">
    <property type="entry name" value="FN3"/>
    <property type="match status" value="2"/>
</dbReference>
<dbReference type="Pfam" id="PF07679">
    <property type="entry name" value="I-set"/>
    <property type="match status" value="49"/>
</dbReference>
<dbReference type="SUPFAM" id="SSF48726">
    <property type="entry name" value="Immunoglobulin"/>
    <property type="match status" value="54"/>
</dbReference>
<evidence type="ECO:0000259" key="17">
    <source>
        <dbReference type="PROSITE" id="PS50835"/>
    </source>
</evidence>
<evidence type="ECO:0000256" key="5">
    <source>
        <dbReference type="ARBA" id="ARBA00022490"/>
    </source>
</evidence>
<feature type="domain" description="Ig-like" evidence="17">
    <location>
        <begin position="5083"/>
        <end position="5172"/>
    </location>
</feature>
<feature type="domain" description="Ig-like" evidence="17">
    <location>
        <begin position="3151"/>
        <end position="3234"/>
    </location>
</feature>
<keyword evidence="9" id="KW-0539">Nucleus</keyword>
<dbReference type="InterPro" id="IPR036179">
    <property type="entry name" value="Ig-like_dom_sf"/>
</dbReference>
<evidence type="ECO:0000259" key="16">
    <source>
        <dbReference type="PROSITE" id="PS50010"/>
    </source>
</evidence>
<feature type="domain" description="Ig-like" evidence="17">
    <location>
        <begin position="338"/>
        <end position="421"/>
    </location>
</feature>
<feature type="domain" description="Ig-like" evidence="17">
    <location>
        <begin position="5437"/>
        <end position="5526"/>
    </location>
</feature>
<dbReference type="SMART" id="SM00325">
    <property type="entry name" value="RhoGEF"/>
    <property type="match status" value="1"/>
</dbReference>
<dbReference type="FunFam" id="2.60.40.10:FF:000502">
    <property type="entry name" value="obscurin-like protein 1 isoform X2"/>
    <property type="match status" value="1"/>
</dbReference>
<dbReference type="SMART" id="SM00015">
    <property type="entry name" value="IQ"/>
    <property type="match status" value="1"/>
</dbReference>
<dbReference type="PANTHER" id="PTHR35971">
    <property type="entry name" value="SI:DKEY-31G6.6"/>
    <property type="match status" value="1"/>
</dbReference>
<evidence type="ECO:0000256" key="6">
    <source>
        <dbReference type="ARBA" id="ARBA00022553"/>
    </source>
</evidence>
<dbReference type="PROSITE" id="PS50853">
    <property type="entry name" value="FN3"/>
    <property type="match status" value="2"/>
</dbReference>
<organism evidence="19 20">
    <name type="scientific">Ficedula albicollis</name>
    <name type="common">Collared flycatcher</name>
    <name type="synonym">Muscicapa albicollis</name>
    <dbReference type="NCBI Taxonomy" id="59894"/>
    <lineage>
        <taxon>Eukaryota</taxon>
        <taxon>Metazoa</taxon>
        <taxon>Chordata</taxon>
        <taxon>Craniata</taxon>
        <taxon>Vertebrata</taxon>
        <taxon>Euteleostomi</taxon>
        <taxon>Archelosauria</taxon>
        <taxon>Archosauria</taxon>
        <taxon>Dinosauria</taxon>
        <taxon>Saurischia</taxon>
        <taxon>Theropoda</taxon>
        <taxon>Coelurosauria</taxon>
        <taxon>Aves</taxon>
        <taxon>Neognathae</taxon>
        <taxon>Neoaves</taxon>
        <taxon>Telluraves</taxon>
        <taxon>Australaves</taxon>
        <taxon>Passeriformes</taxon>
        <taxon>Muscicapidae</taxon>
        <taxon>Ficedula</taxon>
    </lineage>
</organism>
<feature type="domain" description="Ig-like" evidence="17">
    <location>
        <begin position="1560"/>
        <end position="1644"/>
    </location>
</feature>
<keyword evidence="8" id="KW-1015">Disulfide bond</keyword>
<dbReference type="FunFam" id="2.60.40.10:FF:000211">
    <property type="entry name" value="Obscurin-like protein 1"/>
    <property type="match status" value="1"/>
</dbReference>
<evidence type="ECO:0000256" key="9">
    <source>
        <dbReference type="ARBA" id="ARBA00023242"/>
    </source>
</evidence>
<feature type="domain" description="Ig-like" evidence="17">
    <location>
        <begin position="1379"/>
        <end position="1467"/>
    </location>
</feature>
<dbReference type="SMART" id="SM00409">
    <property type="entry name" value="IG"/>
    <property type="match status" value="52"/>
</dbReference>
<dbReference type="Gene3D" id="1.20.900.10">
    <property type="entry name" value="Dbl homology (DH) domain"/>
    <property type="match status" value="1"/>
</dbReference>
<dbReference type="InterPro" id="IPR003598">
    <property type="entry name" value="Ig_sub2"/>
</dbReference>
<keyword evidence="6" id="KW-0597">Phosphoprotein</keyword>
<feature type="domain" description="Ig-like" evidence="17">
    <location>
        <begin position="3651"/>
        <end position="3734"/>
    </location>
</feature>
<dbReference type="InterPro" id="IPR013783">
    <property type="entry name" value="Ig-like_fold"/>
</dbReference>
<dbReference type="PRINTS" id="PR00014">
    <property type="entry name" value="FNTYPEIII"/>
</dbReference>
<feature type="domain" description="Ig-like" evidence="17">
    <location>
        <begin position="10"/>
        <end position="98"/>
    </location>
</feature>
<dbReference type="InterPro" id="IPR001849">
    <property type="entry name" value="PH_domain"/>
</dbReference>
<feature type="domain" description="Ig-like" evidence="17">
    <location>
        <begin position="2447"/>
        <end position="2531"/>
    </location>
</feature>
<evidence type="ECO:0000313" key="19">
    <source>
        <dbReference type="Ensembl" id="ENSFALP00000023148.1"/>
    </source>
</evidence>
<keyword evidence="20" id="KW-1185">Reference proteome</keyword>
<dbReference type="InterPro" id="IPR035899">
    <property type="entry name" value="DBL_dom_sf"/>
</dbReference>
<keyword evidence="10" id="KW-0393">Immunoglobulin domain</keyword>
<dbReference type="CDD" id="cd20971">
    <property type="entry name" value="IgI_1_Titin-A168_like"/>
    <property type="match status" value="1"/>
</dbReference>
<dbReference type="SMART" id="SM00406">
    <property type="entry name" value="IGv"/>
    <property type="match status" value="11"/>
</dbReference>
<evidence type="ECO:0000256" key="2">
    <source>
        <dbReference type="ARBA" id="ARBA00004496"/>
    </source>
</evidence>
<dbReference type="FunFam" id="2.60.40.10:FF:000707">
    <property type="entry name" value="Obscurin, cytoskeletal calmodulin and titin-interacting RhoGEF"/>
    <property type="match status" value="1"/>
</dbReference>
<feature type="domain" description="Ig-like" evidence="17">
    <location>
        <begin position="4832"/>
        <end position="4905"/>
    </location>
</feature>
<feature type="domain" description="Ig-like" evidence="17">
    <location>
        <begin position="4115"/>
        <end position="4198"/>
    </location>
</feature>
<feature type="domain" description="Ig-like" evidence="17">
    <location>
        <begin position="3474"/>
        <end position="3557"/>
    </location>
</feature>
<dbReference type="FunFam" id="2.60.40.10:FF:001084">
    <property type="entry name" value="obscurin-like isoform X3"/>
    <property type="match status" value="1"/>
</dbReference>
<feature type="domain" description="Ig-like" evidence="17">
    <location>
        <begin position="4381"/>
        <end position="4468"/>
    </location>
</feature>
<dbReference type="FunFam" id="2.60.40.10:FF:000954">
    <property type="entry name" value="Obscurin, cytoskeletal calmodulin and titin-interacting RhoGEF"/>
    <property type="match status" value="1"/>
</dbReference>
<keyword evidence="4 11" id="KW-0728">SH3 domain</keyword>
<dbReference type="CDD" id="cd00096">
    <property type="entry name" value="Ig"/>
    <property type="match status" value="11"/>
</dbReference>
<dbReference type="Gene3D" id="2.30.30.40">
    <property type="entry name" value="SH3 Domains"/>
    <property type="match status" value="1"/>
</dbReference>
<evidence type="ECO:0000256" key="8">
    <source>
        <dbReference type="ARBA" id="ARBA00023157"/>
    </source>
</evidence>
<dbReference type="InterPro" id="IPR052385">
    <property type="entry name" value="Obscurin/Obscurin-like_Reg"/>
</dbReference>
<feature type="domain" description="Ig-like" evidence="17">
    <location>
        <begin position="5549"/>
        <end position="5638"/>
    </location>
</feature>
<dbReference type="PROSITE" id="PS50003">
    <property type="entry name" value="PH_DOMAIN"/>
    <property type="match status" value="1"/>
</dbReference>
<dbReference type="InterPro" id="IPR001452">
    <property type="entry name" value="SH3_domain"/>
</dbReference>
<dbReference type="FunFam" id="2.60.40.10:FF:001652">
    <property type="entry name" value="Uncharacterized protein"/>
    <property type="match status" value="4"/>
</dbReference>
<feature type="domain" description="Ig-like" evidence="17">
    <location>
        <begin position="5305"/>
        <end position="5394"/>
    </location>
</feature>
<proteinExistence type="inferred from homology"/>
<feature type="compositionally biased region" description="Pro residues" evidence="13">
    <location>
        <begin position="514"/>
        <end position="523"/>
    </location>
</feature>
<dbReference type="FunFam" id="2.60.40.10:FF:000421">
    <property type="entry name" value="LOW QUALITY PROTEIN: obscurin"/>
    <property type="match status" value="3"/>
</dbReference>
<feature type="domain" description="PH" evidence="15">
    <location>
        <begin position="6039"/>
        <end position="6148"/>
    </location>
</feature>
<dbReference type="InterPro" id="IPR003599">
    <property type="entry name" value="Ig_sub"/>
</dbReference>
<reference evidence="19" key="3">
    <citation type="submission" date="2025-09" db="UniProtKB">
        <authorList>
            <consortium name="Ensembl"/>
        </authorList>
    </citation>
    <scope>IDENTIFICATION</scope>
</reference>
<dbReference type="InterPro" id="IPR003961">
    <property type="entry name" value="FN3_dom"/>
</dbReference>
<dbReference type="FunFam" id="2.60.40.10:FF:000747">
    <property type="entry name" value="obscurin isoform X6"/>
    <property type="match status" value="1"/>
</dbReference>
<dbReference type="FunFam" id="2.30.29.30:FF:000197">
    <property type="entry name" value="obscurin isoform X5"/>
    <property type="match status" value="1"/>
</dbReference>
<dbReference type="FunFam" id="2.60.40.10:FF:000866">
    <property type="entry name" value="Obscurin, cytoskeletal calmodulin and titin-interacting RhoGEF"/>
    <property type="match status" value="1"/>
</dbReference>
<feature type="domain" description="Ig-like" evidence="17">
    <location>
        <begin position="1737"/>
        <end position="1823"/>
    </location>
</feature>
<evidence type="ECO:0000259" key="14">
    <source>
        <dbReference type="PROSITE" id="PS50002"/>
    </source>
</evidence>
<feature type="domain" description="Ig-like" evidence="17">
    <location>
        <begin position="1145"/>
        <end position="1233"/>
    </location>
</feature>
<feature type="domain" description="Ig-like" evidence="17">
    <location>
        <begin position="6158"/>
        <end position="6248"/>
    </location>
</feature>
<evidence type="ECO:0000256" key="7">
    <source>
        <dbReference type="ARBA" id="ARBA00022737"/>
    </source>
</evidence>
<feature type="domain" description="Ig-like" evidence="17">
    <location>
        <begin position="1072"/>
        <end position="1141"/>
    </location>
</feature>
<dbReference type="GO" id="GO:0003007">
    <property type="term" value="P:heart morphogenesis"/>
    <property type="evidence" value="ECO:0007669"/>
    <property type="project" value="UniProtKB-ARBA"/>
</dbReference>
<dbReference type="FunFam" id="2.60.40.10:FF:000107">
    <property type="entry name" value="Myosin, light chain kinase a"/>
    <property type="match status" value="3"/>
</dbReference>
<dbReference type="InterPro" id="IPR011993">
    <property type="entry name" value="PH-like_dom_sf"/>
</dbReference>
<feature type="domain" description="Ig-like" evidence="17">
    <location>
        <begin position="3563"/>
        <end position="3644"/>
    </location>
</feature>
<dbReference type="Pfam" id="PF22697">
    <property type="entry name" value="SOS1_NGEF_PH"/>
    <property type="match status" value="1"/>
</dbReference>
<sequence>MDYSSLCGVPRFLTRPKAFMVSVGKDATLSCQIVGNPIPVVSWEKDKLPVQSGGRFKTTEDGDLYRLTIYDLSLEDSGQYICRAKNTIGEAFAAVSIQVGQETTVTESAPYFIQKPSNIKVTLGEDAMFKCKVQGSPPLSVNWEKDGRYLRNKADAGRFQIESAGESNALTIQCAQLGDSGTYTCRAENLIGSASASAALVVEKHGSSNPGSSSLDSSCGKTASLLSHLQKRREEIRKMDSGRNAAFGALTRTCSVTEGKHAKLSCYVTGEPKPVIVWKKDNEVIVEGRRHVIYEDDQENFVLKILFCKQTDNGLYTCTASNLAGQTYSSVLVTVKEPTIPFKAKLKDLEVREKESATFQCEVPVAGTETAWFKEETKLQQSKKYNIEEEGTYRRLTVQNVTTDDDAVYICEMKEGSRTIAELSVQGNIIKKLPRKTAVFVKDTATFCVELDNDCQSVRWLKNREEVTDRISITRSGKQHTMTIRECRVEDAGEIAFLADESRTSTQFTVTTPKKPPTQPPADPVVKNKTETSVTLAWSPPRMDRPVPVDGYIVERKKLTGFTWVRCHESHVPSPELTVSNLPEEADYQFRVSAVNAYGQSPYLEFPGSLHLEPVLAVKNPLTTAEVAPGGDALFTVDLTKTCSGTWYLNGKVLQESETYIINRTQTTHTLVIKNVTKKDDGAEVKFVANDVETSTKMRVRGLTSLFDYVEKVSARLQEEAKLQAELSDTEATVRWLKDGKELKASEKYEFQTVGKRRVLKIRRAAEEDAGVYECVCEGDKMLYQLSVRGKGLPGLLCTRGAPALSQWGHQGIDCFLFSTPDEAVTFVNKPKTTPEVSVSPSESLELVCEVSAAGGAVVWRKGQTELKQDQRTTIVSQGTQRRLIVRRVTQQDQGSYTCETKDDRTTFQVKVRGEKLPGIPKVEENSILSNPIPQMLDGAWRNMITTENAVCDCWGFPTETEVVFTNKEKVQKEVKAALSENATLSCEVAQEKTEVKWYKDGKLISSSKKFKVESEGKSRRLVVGQVEKKDAGEYTCEAAGQKLTFRIHVTEAEDAFVNKDKVKKEVKAALSENATLSCEVAQEKTEVKWYKDGKLITSSKKFKVESEGKSRRLVVGQVEKKDAGEYTCEAAGQKLTFRIDVTETEVVFTNKEKVQKEVKAALSESATLSCEVAQEKTEVKWYKDGKLISSSKKFKVESEGKSRRLVVGQVEKKDAGEYTCEAAGQKLTFRIDVPGERMCCTPITTENAVCDCWGFPTETEVVFTNKEKVQKEVKAALSENATLSCEVAQEKTEVKWYKDGKLISSSKKFKVESEGKSRRLVVGQVEKKDAGEYTCEAAGQKLTFRIDVPGRRRFFGTHQDWETSYFGVSLDFSLFPEPEVVFTNKEKVQKEVKAALSENATLSCEVAQEKTEVKWYKDGKLISSSKKFKVESEGKSRRLVVGQVEKKDAGEYTCEAAGQKLTFRIDVTEPKPAFINQEKVQKEVKAVLTESATLMCEVAQDATEVKWYKDGKLLVSSRKFKIETVGKSRRLVVEQLEKKDAGEYICEAAGQRLTFKLEPTGECSLCEPLIVQEHESITLTTSVTPETAAVRWFKDGTEIKASKKCVIKSEGASRTLTVAAAESTDSALYTCQTKHDKQEFRVQVKEIPVKFAKKLEAVKAEIGGSVSLSCELSHAKGKVTWSRNGVEIKPSKRFQIREEGIKRTLTITGIRAEDEGEYSCQSRDDKSSVTITPKPPRVVKFVTSLNSVVSEEGKEAVFKCSVSPGDAVVTWLRNGAKIEASKKYVISQKDSNHSLTITDLTLEDAAEITASAEGVESTANLRVRVRQIKLVKGLQPLQVVEKGSVTFEVEVSHEDVEGTWQKDGVRLKPAPNVSFSVLGKKHSLTLSSVALEDAGLISFKAEGINSSGRLTVTGTQAQRAPACLGWRQLASPELESKFKRATDFSLQLACVTPFTGLSLSFPELPVRISKPLADVSVTQKLKATFECELSKPNANVKWFKDGKEIRQSKNIGIISQGNKRSLIIHKCEYEDQGTYTCQAAEDKTSATLKVHGKTYSLTYTRVHVEDAAEIKFVAEKAESRAQLTVKELPVKIVKPLRDKIALWKHRGVLECQVSRANAKVRWFKKDVEIHPGVKYEIVSEGVYRKLVINDADYEDEDTYTCDAFDDKTSANFFVEEQAINIVKELCDEDVTEPEEANFECETSIPSVKPAKWFLKGAALQAGRNIIMQQEGTIHRLTIIKTSVDMTGTIQFSIGKSKSTANLLVRDYHIQITRKLEDKTVLERHSVILSCDFRPSPKHVKWFKGQELLEPSEKYRIKRDQYSAELKIMKVKPEDAGVYKCRAGIAETEATLSVEARNVEVLKHLQDVEVEEDGSAVFSCELSHDDEDVEWFLNGTLLYTNNFNDIKSVGRCYTLTMKQVKPEDAGTVTMKSDKVSETVRLKVIEKPAVFMKSLDDIFGEERGVIKLECEVSKEKVKPVWKKDGVKITSSKKYEEIQSGKTLCLLIHDLEKTDAGLYTCDIGTDVAKSKVSVQELNIGITKRLKSTEIQEGEDCTFECILSHESIDDFNWTLNGRKVESGGRFKASNTGRKYTLSIKNVVPDDTGEVIFTARGLTSKASLVVKEKPTEVTKQLEDKTSPAGQDISLSCELSKADVNIRWYKDGKAIRKSQKYDLQQEGTRATLIIRDSTVKDSGEYTCETETSKTTARITVQEKPNYFIKELSDLKVDESGTAVFVCQSERAASSVVWRKGIAELRAGRKYEFTQKGQVLQLTIKNLEKSDSDTYSCDIGDAQSRAKLTVQGQKVLITEDLEDVTVLEGESAMFKCRISPVDYSRVQWFLDKTPLHTNELNEIQSQPGGYHLLTLKKLSLKDSGVITFEAGDKKTSASLVVKETPVLFKQELQNEEAKEGKQVRLTCELSKPGAPVKWMKGDTPVERHLEKAWIFGVTALMGGFDAEQTKRACPNPWLCVPAAPVLFKQLKPVEAEEGGTATLQCQLGTEAPVEWRKGQTLLRASHKYKMRQEGTVAELLIHDLEPKDAGDYSCLAGSQKTTAALSVNGKKGVFKGKELRNEEATESGTATLQCELSRPGGPVRWRKDGRELLPSGKYRMRREGRFVELVIQELELTDAGSYTCLCGEQESTAALRVNALPILFQEELMNKEATEGEAVTLHCKLSKPAPVEWKKGNVVLKPSEKYKVEQEGPFVELTIRDLDLADAGDYSCVCGDRQTTAALAVNVLPALFTKGLMDKEATEGKSVSLHCELNKAAANVDWKKGFKTLKPSDKYKMKREGVVAELIIQNLDTADAGNYSCVCGDQQTMAVLTVHALPAFFKEGLKNREATDGGTAALRCELSTVGVPVEWRKGEKALKPSEKYRMRQEDTAAELLIRDLQVEDTGEYSCVCGDQKTSAVLTVHGKKAILCWGSSASRTSLFSLSFPLALSVRGLATGPIPEFPKVWLMVLMSSLFVLHPIALPALFKRDLVNVEGTENRTAVLQCELSKPALVEWRRGQEVLRPSEKYKMRLKDTTAELTIHSLEEGDAGDYTCVCGDKTTTASLTVHALPPHFKKELKNVEGTENGTATFCCELSKAGAAVAWRKGHKTLGTSDKFTVRCQGTVAELVIHDLALADAGDYTCSCGEQETTAALKVNALPVHFQKELRDEEATEGATATLQCELSRAACVEWRKKHKVLKPSEKYTMRQEGSRAQLLIHALEVRDAGEYSCVCGEQRTTAALAVHGKNHGNGIFLGGVCPSSSGSLSTDTHLFYHHYLMQVFYILIHFKGTFSLICSLPALFKEELRDEEAEEGEAVTLHCELTKPAPVEWKKGHTTLRPSEKYRMRQKDVTAELVIHSLSEGDAGDYTCVCGEQQCTASLAVHGNDQLHLGPTPAEIMLCVVSITPVNLYVGSSLKTPPHLSFPTFPPLQAVFSPFNPVPIASSVLPAGIQESLRDAEVTEGQAATLSCELTKAAPVEWRKGSTLLKASDKYKMRQEGGLAELEIRDLELQDAGDYTCVCGEQQSTASLAVKALPVLFKEELKDEEAQEGASVTLRCELTKEAPVQWKMGPKVLKASDKYQMRQSGTTAELVIPELEVKDAGDYTCVCGDQKTTATLTVHALPPVFKEELKDKEAEEGGEVSLLCELSKAAPVEWWKDQSILKPSGKYRMRQEGLKAELVIHEVAEEDAGDYSCVCGEQQSTAVLTVQVLPPEFKRELKDLEAVENGTAALQCELTKPAEVEWKKGQEVLKESSKYEMSQDGAVAKLIIHELEEEDAGVYTCVCGEQQTTATLTVNALPITFKQPLQNEEFEEGSTARFCCELSKPCAAVEWRKGGVGLQPSQKYEMRQRGCLVELLIHNLRLEDTGEYSCDTGDQETRAALSVKVKEPDVTIVSGLTDRVVAEGDDVTFRCQVSHQDARDVEWKLQDVALQNNEMNEISVEKGKIHTLTLRKVTEQDIGTVTFRVGPHTSTAELRVKGEATIVERLKDVAACEGEDAVFECRLSREAAQDAQWFLGDVPLQSNEMNEIRAQGTRHSLILRKVTLEDCGSITFKVGQHSSAAQLKVEVKGISLLGLENVEAMEGGEALFECYLSKPETYNYNWLIDDEPAKTTDNTEMVYFENGLRHILLLKNLTPQDSCRVTFMCSDAVTSAFLTVKGWRLQFLQPLTDVEVSLGEKATFSCVLSEAVPVNEVTWYNNDIEIQSGEDWEVQADGNKYKLILKKAQLHHSGEVTFASREAISSAKLSVIALPEPPEEPAVLRQSSDSVTLSWHKPPGDGGQHILGYKVERKIPGVGWQSCSKALIQNTEFTVDGLAPGEPYRFRVSAISTAGASEAVHFPQMVTLGEDGHAPGRTARVARLECTLSSKTEEKVTWFKGKEQIKAGGRYEILSDGAKQILIIRGFKPEDQDSYTSPPASRAEELVDGHIQPSLPPEAAQEGDLHLLWEALAKKRRMSREPTLDSISEVPEEEEKLQKLRKEEAEMSHYYSEEYSTCDELARTGEADFSFTSSDDESRAGTPSLVNYLKKAGKKTISVTSKVQSSSTGKLWKQWETSTLPDLDDPSMNKAAVKIQAAFKGYKVRKEIKQQECPVFTETFKDFSGEPGSTLHLECVAHSKTDMKVRWLKDGKELSDGRYYHIDSYSDGTCSLIIAGLDRKDAGRYTCEASNKFGKVSHSAQVVVGSTDSETESSSGSELDDAFRKAGRRLHRLFRAKISTEISDVEEELFVSADEGDIDVVDHQTYREDDQYIYIKFEIMSEAKTAATRFREMFGALGIPVEIDILEQGPKKIELRIGKIEPNFSFFSPTTPTSAPMFMTELQNQEVQDGYPVSFDCTVIGKPLPTVRWFKDGKAIEENDHYMINEDQEGCHQLIITAVVPTDMGVYRCLAENSMGVASTKAELRVDLTSTDYETAADATETSSYYSAKEYISSREQEESTTEEEQLPQIFDELHDIHVAPGASLAKFHLKVKGYPQPRLYWFKNGQPLKASDRILKTDRQEFHSLEIRDVTKADAGQYLIFVINSAGSAYSSARLVVRGGCCFILEPSKTDSHEQLIPPRFLERFTNKKVKKGASITLSVKVEGHPPPTITWMKEESREDILWIKPDTPGYKLASSNMHHSLILLDVKKKYRGAYTCIATNKAGQTFCAFCALMTNPNLAVKEAEVLTQEEGVPKSPISLADVGSEEFFQKLTSRISEMVSAKITQAKLRVPGAESDDESRTPSASPRHGRSRPSSIAQESSSESEDGDSRGEIFDVYMVTADYVPAAPDKETITLKEGQYVEVLDSAHPLKWLVRTKPTKSSPSRQGWVSPAYLDKKLKLSPEWGTTEIPEFPGEFVSEDEYKRKLSVLIQELLISEEDYIQDLQFLQTHHLRYTETCPNVPGAVASQKSTIFRNIDDIGRFHSSVFLRSLQSCDTDDDVAMCFIKHEAEFNKYIQYLVGRVQAESIVVSKAVQDFYKRYTDEFVTNEDPSQPLIPPLQHYLEKPINRIQQYQTIIKELIRNKARSSQNCTLLEQAYAIVSALTRRAENNLHVSLIENYPGTLESLGEPIRQGHFIVWEGAPGARMAWKGHKRHVFLFKNYIVICKPKRDTKTDTYSYIFKNIMKLNNIDVNDLVEGDDRAFEIWHEREDLVRKYLLQARTVNIKNSWVKEILGIQQRISEPIWIPPDFEEELADCTAELGETVKLACKVTGAPKPSISWYKDGKLVEVDPHHIIIEDPDGSCTLILDNLTGADTGQYMCFASSPAGNASTLGKILVQVPPRFVNKVRNAYLVEGEDVQFTCTVEGAPRPQIRWYKDGVLLKDTGKYQTFSEPRSGIVVLVVKNPSNEDMGHYECEVSSERFKYLPPEMIQAGEFILLGETHG</sequence>
<evidence type="ECO:0000256" key="10">
    <source>
        <dbReference type="ARBA" id="ARBA00023319"/>
    </source>
</evidence>
<dbReference type="Pfam" id="PF00621">
    <property type="entry name" value="RhoGEF"/>
    <property type="match status" value="1"/>
</dbReference>
<dbReference type="FunFam" id="2.60.40.10:FF:000523">
    <property type="entry name" value="obscurin isoform X4"/>
    <property type="match status" value="1"/>
</dbReference>
<dbReference type="SUPFAM" id="SSF50729">
    <property type="entry name" value="PH domain-like"/>
    <property type="match status" value="1"/>
</dbReference>
<dbReference type="Gene3D" id="2.60.40.10">
    <property type="entry name" value="Immunoglobulins"/>
    <property type="match status" value="56"/>
</dbReference>
<feature type="domain" description="Ig-like" evidence="17">
    <location>
        <begin position="958"/>
        <end position="1047"/>
    </location>
</feature>
<comment type="similarity">
    <text evidence="3">Belongs to the protein kinase superfamily. CAMK Ser/Thr protein kinase family.</text>
</comment>
<feature type="domain" description="SH3" evidence="14">
    <location>
        <begin position="5743"/>
        <end position="5810"/>
    </location>
</feature>
<feature type="domain" description="Ig-like" evidence="17">
    <location>
        <begin position="1257"/>
        <end position="1348"/>
    </location>
</feature>
<feature type="domain" description="Ig-like" evidence="17">
    <location>
        <begin position="831"/>
        <end position="909"/>
    </location>
</feature>
<feature type="domain" description="Ig-like" evidence="17">
    <location>
        <begin position="1473"/>
        <end position="1559"/>
    </location>
</feature>
<dbReference type="CDD" id="cd12025">
    <property type="entry name" value="SH3_Obscurin_like"/>
    <property type="match status" value="1"/>
</dbReference>
<dbReference type="PANTHER" id="PTHR35971:SF4">
    <property type="entry name" value="OBSCURIN"/>
    <property type="match status" value="1"/>
</dbReference>
<dbReference type="FunFam" id="1.20.900.10:FF:000027">
    <property type="entry name" value="Obscurin, cytoskeletal calmodulin and titin-interacting RhoGEF"/>
    <property type="match status" value="1"/>
</dbReference>
<evidence type="ECO:0000256" key="3">
    <source>
        <dbReference type="ARBA" id="ARBA00006692"/>
    </source>
</evidence>
<evidence type="ECO:0000313" key="20">
    <source>
        <dbReference type="Proteomes" id="UP000016665"/>
    </source>
</evidence>
<dbReference type="CDD" id="cd00063">
    <property type="entry name" value="FN3"/>
    <property type="match status" value="2"/>
</dbReference>
<dbReference type="Gene3D" id="2.30.29.30">
    <property type="entry name" value="Pleckstrin-homology domain (PH domain)/Phosphotyrosine-binding domain (PTB)"/>
    <property type="match status" value="1"/>
</dbReference>
<feature type="domain" description="Ig-like" evidence="17">
    <location>
        <begin position="2270"/>
        <end position="2353"/>
    </location>
</feature>
<feature type="domain" description="Ig-like" evidence="17">
    <location>
        <begin position="2895"/>
        <end position="3056"/>
    </location>
</feature>
<dbReference type="SUPFAM" id="SSF48065">
    <property type="entry name" value="DBL homology domain (DH-domain)"/>
    <property type="match status" value="1"/>
</dbReference>
<dbReference type="InterPro" id="IPR036116">
    <property type="entry name" value="FN3_sf"/>
</dbReference>
<feature type="domain" description="Ig-like" evidence="17">
    <location>
        <begin position="3790"/>
        <end position="3871"/>
    </location>
</feature>
<dbReference type="Ensembl" id="ENSFALT00000027713.1">
    <property type="protein sequence ID" value="ENSFALP00000023148.1"/>
    <property type="gene ID" value="ENSFALG00000001046.2"/>
</dbReference>
<dbReference type="InterPro" id="IPR007110">
    <property type="entry name" value="Ig-like_dom"/>
</dbReference>
<feature type="domain" description="Ig-like" evidence="17">
    <location>
        <begin position="1649"/>
        <end position="1733"/>
    </location>
</feature>
<feature type="domain" description="Fibronectin type-III" evidence="18">
    <location>
        <begin position="4746"/>
        <end position="4840"/>
    </location>
</feature>
<evidence type="ECO:0000259" key="18">
    <source>
        <dbReference type="PROSITE" id="PS50853"/>
    </source>
</evidence>
<dbReference type="SMART" id="SM00408">
    <property type="entry name" value="IGc2"/>
    <property type="match status" value="44"/>
</dbReference>
<feature type="region of interest" description="Disordered" evidence="13">
    <location>
        <begin position="5699"/>
        <end position="5741"/>
    </location>
</feature>
<dbReference type="GO" id="GO:0005737">
    <property type="term" value="C:cytoplasm"/>
    <property type="evidence" value="ECO:0007669"/>
    <property type="project" value="UniProtKB-SubCell"/>
</dbReference>
<feature type="region of interest" description="Disordered" evidence="13">
    <location>
        <begin position="506"/>
        <end position="527"/>
    </location>
</feature>
<reference evidence="19 20" key="1">
    <citation type="journal article" date="2012" name="Nature">
        <title>The genomic landscape of species divergence in Ficedula flycatchers.</title>
        <authorList>
            <person name="Ellegren H."/>
            <person name="Smeds L."/>
            <person name="Burri R."/>
            <person name="Olason P.I."/>
            <person name="Backstrom N."/>
            <person name="Kawakami T."/>
            <person name="Kunstner A."/>
            <person name="Makinen H."/>
            <person name="Nadachowska-Brzyska K."/>
            <person name="Qvarnstrom A."/>
            <person name="Uebbing S."/>
            <person name="Wolf J.B."/>
        </authorList>
    </citation>
    <scope>NUCLEOTIDE SEQUENCE [LARGE SCALE GENOMIC DNA]</scope>
</reference>
<comment type="subcellular location">
    <subcellularLocation>
        <location evidence="2">Cytoplasm</location>
    </subcellularLocation>
    <subcellularLocation>
        <location evidence="1">Nucleus</location>
    </subcellularLocation>
</comment>
<keyword evidence="7" id="KW-0677">Repeat</keyword>
<feature type="domain" description="Ig-like" evidence="17">
    <location>
        <begin position="2090"/>
        <end position="2181"/>
    </location>
</feature>
<reference evidence="19" key="2">
    <citation type="submission" date="2025-08" db="UniProtKB">
        <authorList>
            <consortium name="Ensembl"/>
        </authorList>
    </citation>
    <scope>IDENTIFICATION</scope>
</reference>
<dbReference type="InterPro" id="IPR013098">
    <property type="entry name" value="Ig_I-set"/>
</dbReference>
<evidence type="ECO:0000256" key="1">
    <source>
        <dbReference type="ARBA" id="ARBA00004123"/>
    </source>
</evidence>
<name>A0A803VK92_FICAL</name>
<dbReference type="SUPFAM" id="SSF49265">
    <property type="entry name" value="Fibronectin type III"/>
    <property type="match status" value="2"/>
</dbReference>
<dbReference type="GO" id="GO:0005085">
    <property type="term" value="F:guanyl-nucleotide exchange factor activity"/>
    <property type="evidence" value="ECO:0007669"/>
    <property type="project" value="InterPro"/>
</dbReference>
<dbReference type="InterPro" id="IPR000219">
    <property type="entry name" value="DH_dom"/>
</dbReference>
<dbReference type="InterPro" id="IPR036028">
    <property type="entry name" value="SH3-like_dom_sf"/>
</dbReference>
<gene>
    <name evidence="19" type="primary">OBSCN</name>
</gene>
<protein>
    <submittedName>
        <fullName evidence="19">Obscurin, cytoskeletal calmodulin and titin-interacting RhoGEF</fullName>
    </submittedName>
</protein>
<feature type="domain" description="Ig-like" evidence="17">
    <location>
        <begin position="3328"/>
        <end position="3412"/>
    </location>
</feature>
<dbReference type="FunFam" id="2.60.40.10:FF:000214">
    <property type="entry name" value="titin isoform X1"/>
    <property type="match status" value="2"/>
</dbReference>
<dbReference type="Pfam" id="PF00612">
    <property type="entry name" value="IQ"/>
    <property type="match status" value="1"/>
</dbReference>
<feature type="domain" description="Ig-like" evidence="17">
    <location>
        <begin position="256"/>
        <end position="334"/>
    </location>
</feature>
<feature type="domain" description="Ig-like" evidence="17">
    <location>
        <begin position="4291"/>
        <end position="4375"/>
    </location>
</feature>
<feature type="domain" description="DH" evidence="16">
    <location>
        <begin position="5836"/>
        <end position="6021"/>
    </location>
</feature>
<dbReference type="InterPro" id="IPR000048">
    <property type="entry name" value="IQ_motif_EF-hand-BS"/>
</dbReference>
<dbReference type="PROSITE" id="PS50096">
    <property type="entry name" value="IQ"/>
    <property type="match status" value="1"/>
</dbReference>
<feature type="domain" description="Ig-like" evidence="17">
    <location>
        <begin position="2626"/>
        <end position="2710"/>
    </location>
</feature>
<feature type="domain" description="Ig-like" evidence="17">
    <location>
        <begin position="4027"/>
        <end position="4110"/>
    </location>
</feature>
<dbReference type="Proteomes" id="UP000016665">
    <property type="component" value="Chromosome 2"/>
</dbReference>
<dbReference type="FunFam" id="2.60.40.10:FF:000228">
    <property type="entry name" value="obscurin isoform X4"/>
    <property type="match status" value="13"/>
</dbReference>
<dbReference type="InterPro" id="IPR055251">
    <property type="entry name" value="SOS1_NGEF_PH"/>
</dbReference>